<keyword evidence="1" id="KW-0004">4Fe-4S</keyword>
<dbReference type="InterPro" id="IPR058240">
    <property type="entry name" value="rSAM_sf"/>
</dbReference>
<dbReference type="NCBIfam" id="TIGR04337">
    <property type="entry name" value="AmmeMemoSam_rS"/>
    <property type="match status" value="1"/>
</dbReference>
<dbReference type="InterPro" id="IPR013785">
    <property type="entry name" value="Aldolase_TIM"/>
</dbReference>
<dbReference type="PIRSF" id="PIRSF004869">
    <property type="entry name" value="PflX_prd"/>
    <property type="match status" value="1"/>
</dbReference>
<evidence type="ECO:0000256" key="4">
    <source>
        <dbReference type="ARBA" id="ARBA00023004"/>
    </source>
</evidence>
<dbReference type="Proteomes" id="UP000231542">
    <property type="component" value="Unassembled WGS sequence"/>
</dbReference>
<dbReference type="SFLD" id="SFLDG01101">
    <property type="entry name" value="Uncharacterised_Radical_SAM_Su"/>
    <property type="match status" value="1"/>
</dbReference>
<evidence type="ECO:0000256" key="2">
    <source>
        <dbReference type="ARBA" id="ARBA00022691"/>
    </source>
</evidence>
<dbReference type="PANTHER" id="PTHR30352">
    <property type="entry name" value="PYRUVATE FORMATE-LYASE-ACTIVATING ENZYME"/>
    <property type="match status" value="1"/>
</dbReference>
<dbReference type="InterPro" id="IPR027596">
    <property type="entry name" value="AmmeMemoSam_rS"/>
</dbReference>
<evidence type="ECO:0000256" key="3">
    <source>
        <dbReference type="ARBA" id="ARBA00022723"/>
    </source>
</evidence>
<keyword evidence="4 6" id="KW-0408">Iron</keyword>
<dbReference type="SFLD" id="SFLDS00029">
    <property type="entry name" value="Radical_SAM"/>
    <property type="match status" value="1"/>
</dbReference>
<sequence>MKKATLYEKLKNKRVKCLACAHYCQIMPGRTGICGVRLNKDGELYLLVYGKAAAVNVDPIEKKPLFHFLPGTEIFSIGTVGCNFGCDFCQNWDLSQSSKIVQQKIKDPKEKILKLGKLVEYGQDLPPEKIVKYCLERKIPSLAYTYNEPVIFFEYIYDTAKLAHAQGIKNVFVSNGYESQEAMQEIHPYLDAINIDLKSFSERFYQKTCKAHLEPVLKNIKRAYEMKIWLEVTTLVVPGENDSNKELESIAKFIAGVSKGIPWHVTAFHPEYKMNDKPATPAESLQKAYKIGKKAGLKYIYTGNVFDLEHQSTYCPKCGQLLIGRDWHTITESNIVNSKCPKCGMKIEGVWN</sequence>
<dbReference type="Gene3D" id="3.20.20.70">
    <property type="entry name" value="Aldolase class I"/>
    <property type="match status" value="1"/>
</dbReference>
<organism evidence="8 9">
    <name type="scientific">Candidatus Kerfeldbacteria bacterium CG08_land_8_20_14_0_20_40_16</name>
    <dbReference type="NCBI Taxonomy" id="2014244"/>
    <lineage>
        <taxon>Bacteria</taxon>
        <taxon>Candidatus Kerfeldiibacteriota</taxon>
    </lineage>
</organism>
<dbReference type="Pfam" id="PF04055">
    <property type="entry name" value="Radical_SAM"/>
    <property type="match status" value="1"/>
</dbReference>
<evidence type="ECO:0000256" key="1">
    <source>
        <dbReference type="ARBA" id="ARBA00022485"/>
    </source>
</evidence>
<dbReference type="InterPro" id="IPR007197">
    <property type="entry name" value="rSAM"/>
</dbReference>
<comment type="caution">
    <text evidence="8">The sequence shown here is derived from an EMBL/GenBank/DDBJ whole genome shotgun (WGS) entry which is preliminary data.</text>
</comment>
<name>A0A2H0YZB5_9BACT</name>
<dbReference type="EMBL" id="PEXU01000003">
    <property type="protein sequence ID" value="PIS43073.1"/>
    <property type="molecule type" value="Genomic_DNA"/>
</dbReference>
<feature type="binding site" evidence="6">
    <location>
        <position position="89"/>
    </location>
    <ligand>
        <name>[4Fe-4S] cluster</name>
        <dbReference type="ChEBI" id="CHEBI:49883"/>
        <note>4Fe-4S-S-AdoMet</note>
    </ligand>
</feature>
<dbReference type="GO" id="GO:0051539">
    <property type="term" value="F:4 iron, 4 sulfur cluster binding"/>
    <property type="evidence" value="ECO:0007669"/>
    <property type="project" value="UniProtKB-KW"/>
</dbReference>
<dbReference type="CDD" id="cd01335">
    <property type="entry name" value="Radical_SAM"/>
    <property type="match status" value="1"/>
</dbReference>
<evidence type="ECO:0000256" key="5">
    <source>
        <dbReference type="ARBA" id="ARBA00023014"/>
    </source>
</evidence>
<dbReference type="GO" id="GO:0046872">
    <property type="term" value="F:metal ion binding"/>
    <property type="evidence" value="ECO:0007669"/>
    <property type="project" value="UniProtKB-KW"/>
</dbReference>
<dbReference type="InterPro" id="IPR016431">
    <property type="entry name" value="Pyrv-formate_lyase-activ_prd"/>
</dbReference>
<feature type="domain" description="Radical SAM core" evidence="7">
    <location>
        <begin position="67"/>
        <end position="294"/>
    </location>
</feature>
<comment type="cofactor">
    <cofactor evidence="6">
        <name>[4Fe-4S] cluster</name>
        <dbReference type="ChEBI" id="CHEBI:49883"/>
    </cofactor>
    <text evidence="6">Binds 1 [4Fe-4S] cluster. The cluster is coordinated with 3 cysteines and an exchangeable S-adenosyl-L-methionine.</text>
</comment>
<protein>
    <submittedName>
        <fullName evidence="8">AmmeMemoRadiSam system radical SAM enzyme</fullName>
    </submittedName>
</protein>
<feature type="binding site" evidence="6">
    <location>
        <position position="86"/>
    </location>
    <ligand>
        <name>[4Fe-4S] cluster</name>
        <dbReference type="ChEBI" id="CHEBI:49883"/>
        <note>4Fe-4S-S-AdoMet</note>
    </ligand>
</feature>
<dbReference type="GO" id="GO:0003824">
    <property type="term" value="F:catalytic activity"/>
    <property type="evidence" value="ECO:0007669"/>
    <property type="project" value="InterPro"/>
</dbReference>
<accession>A0A2H0YZB5</accession>
<dbReference type="PANTHER" id="PTHR30352:SF5">
    <property type="entry name" value="PYRUVATE FORMATE-LYASE 1-ACTIVATING ENZYME"/>
    <property type="match status" value="1"/>
</dbReference>
<dbReference type="InterPro" id="IPR034457">
    <property type="entry name" value="Organic_radical-activating"/>
</dbReference>
<keyword evidence="5 6" id="KW-0411">Iron-sulfur</keyword>
<evidence type="ECO:0000313" key="8">
    <source>
        <dbReference type="EMBL" id="PIS43073.1"/>
    </source>
</evidence>
<gene>
    <name evidence="8" type="primary">amrS</name>
    <name evidence="8" type="ORF">COT24_00225</name>
</gene>
<evidence type="ECO:0000313" key="9">
    <source>
        <dbReference type="Proteomes" id="UP000231542"/>
    </source>
</evidence>
<keyword evidence="2 6" id="KW-0949">S-adenosyl-L-methionine</keyword>
<evidence type="ECO:0000259" key="7">
    <source>
        <dbReference type="PROSITE" id="PS51918"/>
    </source>
</evidence>
<proteinExistence type="predicted"/>
<dbReference type="AlphaFoldDB" id="A0A2H0YZB5"/>
<dbReference type="PROSITE" id="PS51918">
    <property type="entry name" value="RADICAL_SAM"/>
    <property type="match status" value="1"/>
</dbReference>
<evidence type="ECO:0000256" key="6">
    <source>
        <dbReference type="PIRSR" id="PIRSR004869-50"/>
    </source>
</evidence>
<dbReference type="SUPFAM" id="SSF102114">
    <property type="entry name" value="Radical SAM enzymes"/>
    <property type="match status" value="1"/>
</dbReference>
<reference evidence="8 9" key="1">
    <citation type="submission" date="2017-09" db="EMBL/GenBank/DDBJ databases">
        <title>Depth-based differentiation of microbial function through sediment-hosted aquifers and enrichment of novel symbionts in the deep terrestrial subsurface.</title>
        <authorList>
            <person name="Probst A.J."/>
            <person name="Ladd B."/>
            <person name="Jarett J.K."/>
            <person name="Geller-Mcgrath D.E."/>
            <person name="Sieber C.M."/>
            <person name="Emerson J.B."/>
            <person name="Anantharaman K."/>
            <person name="Thomas B.C."/>
            <person name="Malmstrom R."/>
            <person name="Stieglmeier M."/>
            <person name="Klingl A."/>
            <person name="Woyke T."/>
            <person name="Ryan C.M."/>
            <person name="Banfield J.F."/>
        </authorList>
    </citation>
    <scope>NUCLEOTIDE SEQUENCE [LARGE SCALE GENOMIC DNA]</scope>
    <source>
        <strain evidence="8">CG08_land_8_20_14_0_20_40_16</strain>
    </source>
</reference>
<feature type="binding site" evidence="6">
    <location>
        <position position="82"/>
    </location>
    <ligand>
        <name>[4Fe-4S] cluster</name>
        <dbReference type="ChEBI" id="CHEBI:49883"/>
        <note>4Fe-4S-S-AdoMet</note>
    </ligand>
</feature>
<keyword evidence="3 6" id="KW-0479">Metal-binding</keyword>